<feature type="coiled-coil region" evidence="10">
    <location>
        <begin position="1045"/>
        <end position="1072"/>
    </location>
</feature>
<keyword evidence="8" id="KW-0206">Cytoskeleton</keyword>
<protein>
    <submittedName>
        <fullName evidence="13">Kinesin-like protein subito</fullName>
    </submittedName>
</protein>
<evidence type="ECO:0000256" key="11">
    <source>
        <dbReference type="SAM" id="MobiDB-lite"/>
    </source>
</evidence>
<feature type="compositionally biased region" description="Low complexity" evidence="11">
    <location>
        <begin position="1"/>
        <end position="12"/>
    </location>
</feature>
<feature type="binding site" evidence="9">
    <location>
        <begin position="108"/>
        <end position="115"/>
    </location>
    <ligand>
        <name>ATP</name>
        <dbReference type="ChEBI" id="CHEBI:30616"/>
    </ligand>
</feature>
<dbReference type="PANTHER" id="PTHR47970:SF29">
    <property type="entry name" value="KINESIN FAMILY MEMBER 20B"/>
    <property type="match status" value="1"/>
</dbReference>
<evidence type="ECO:0000256" key="1">
    <source>
        <dbReference type="ARBA" id="ARBA00004186"/>
    </source>
</evidence>
<dbReference type="InterPro" id="IPR036961">
    <property type="entry name" value="Kinesin_motor_dom_sf"/>
</dbReference>
<keyword evidence="2" id="KW-0963">Cytoplasm</keyword>
<gene>
    <name evidence="13" type="ORF">WH47_00948</name>
</gene>
<dbReference type="GO" id="GO:0090307">
    <property type="term" value="P:mitotic spindle assembly"/>
    <property type="evidence" value="ECO:0007669"/>
    <property type="project" value="TreeGrafter"/>
</dbReference>
<keyword evidence="7 9" id="KW-0505">Motor protein</keyword>
<evidence type="ECO:0000256" key="9">
    <source>
        <dbReference type="PROSITE-ProRule" id="PRU00283"/>
    </source>
</evidence>
<dbReference type="GO" id="GO:0007018">
    <property type="term" value="P:microtubule-based movement"/>
    <property type="evidence" value="ECO:0007669"/>
    <property type="project" value="InterPro"/>
</dbReference>
<evidence type="ECO:0000256" key="6">
    <source>
        <dbReference type="ARBA" id="ARBA00023054"/>
    </source>
</evidence>
<name>A0A0L7R6Y8_9HYME</name>
<dbReference type="GO" id="GO:0008574">
    <property type="term" value="F:plus-end-directed microtubule motor activity"/>
    <property type="evidence" value="ECO:0007669"/>
    <property type="project" value="TreeGrafter"/>
</dbReference>
<dbReference type="InterPro" id="IPR027417">
    <property type="entry name" value="P-loop_NTPase"/>
</dbReference>
<dbReference type="Pfam" id="PF00225">
    <property type="entry name" value="Kinesin"/>
    <property type="match status" value="1"/>
</dbReference>
<keyword evidence="3" id="KW-0597">Phosphoprotein</keyword>
<dbReference type="EMBL" id="KQ414645">
    <property type="protein sequence ID" value="KOC66640.1"/>
    <property type="molecule type" value="Genomic_DNA"/>
</dbReference>
<dbReference type="Proteomes" id="UP000053825">
    <property type="component" value="Unassembled WGS sequence"/>
</dbReference>
<evidence type="ECO:0000313" key="14">
    <source>
        <dbReference type="Proteomes" id="UP000053825"/>
    </source>
</evidence>
<dbReference type="AlphaFoldDB" id="A0A0L7R6Y8"/>
<feature type="region of interest" description="Disordered" evidence="11">
    <location>
        <begin position="1"/>
        <end position="23"/>
    </location>
</feature>
<evidence type="ECO:0000256" key="2">
    <source>
        <dbReference type="ARBA" id="ARBA00022490"/>
    </source>
</evidence>
<dbReference type="Gene3D" id="3.40.850.10">
    <property type="entry name" value="Kinesin motor domain"/>
    <property type="match status" value="1"/>
</dbReference>
<feature type="region of interest" description="Disordered" evidence="11">
    <location>
        <begin position="1087"/>
        <end position="1108"/>
    </location>
</feature>
<evidence type="ECO:0000256" key="3">
    <source>
        <dbReference type="ARBA" id="ARBA00022553"/>
    </source>
</evidence>
<evidence type="ECO:0000259" key="12">
    <source>
        <dbReference type="PROSITE" id="PS50067"/>
    </source>
</evidence>
<dbReference type="STRING" id="597456.A0A0L7R6Y8"/>
<keyword evidence="4 9" id="KW-0547">Nucleotide-binding</keyword>
<feature type="domain" description="Kinesin motor" evidence="12">
    <location>
        <begin position="30"/>
        <end position="386"/>
    </location>
</feature>
<keyword evidence="5 9" id="KW-0067">ATP-binding</keyword>
<feature type="coiled-coil region" evidence="10">
    <location>
        <begin position="901"/>
        <end position="956"/>
    </location>
</feature>
<dbReference type="InterPro" id="IPR047149">
    <property type="entry name" value="KIF11-like"/>
</dbReference>
<evidence type="ECO:0000256" key="4">
    <source>
        <dbReference type="ARBA" id="ARBA00022741"/>
    </source>
</evidence>
<comment type="subcellular location">
    <subcellularLocation>
        <location evidence="1">Cytoplasm</location>
        <location evidence="1">Cytoskeleton</location>
        <location evidence="1">Spindle</location>
    </subcellularLocation>
</comment>
<proteinExistence type="inferred from homology"/>
<evidence type="ECO:0000256" key="10">
    <source>
        <dbReference type="SAM" id="Coils"/>
    </source>
</evidence>
<dbReference type="SMART" id="SM00129">
    <property type="entry name" value="KISc"/>
    <property type="match status" value="1"/>
</dbReference>
<dbReference type="PRINTS" id="PR00380">
    <property type="entry name" value="KINESINHEAVY"/>
</dbReference>
<dbReference type="GO" id="GO:0051231">
    <property type="term" value="P:spindle elongation"/>
    <property type="evidence" value="ECO:0007669"/>
    <property type="project" value="TreeGrafter"/>
</dbReference>
<accession>A0A0L7R6Y8</accession>
<reference evidence="13 14" key="1">
    <citation type="submission" date="2015-07" db="EMBL/GenBank/DDBJ databases">
        <title>The genome of Habropoda laboriosa.</title>
        <authorList>
            <person name="Pan H."/>
            <person name="Kapheim K."/>
        </authorList>
    </citation>
    <scope>NUCLEOTIDE SEQUENCE [LARGE SCALE GENOMIC DNA]</scope>
    <source>
        <strain evidence="13">0110345459</strain>
    </source>
</reference>
<dbReference type="GO" id="GO:0005634">
    <property type="term" value="C:nucleus"/>
    <property type="evidence" value="ECO:0007669"/>
    <property type="project" value="TreeGrafter"/>
</dbReference>
<dbReference type="OrthoDB" id="123929at2759"/>
<dbReference type="GO" id="GO:0072686">
    <property type="term" value="C:mitotic spindle"/>
    <property type="evidence" value="ECO:0007669"/>
    <property type="project" value="TreeGrafter"/>
</dbReference>
<evidence type="ECO:0000256" key="8">
    <source>
        <dbReference type="ARBA" id="ARBA00023212"/>
    </source>
</evidence>
<dbReference type="GO" id="GO:0008017">
    <property type="term" value="F:microtubule binding"/>
    <property type="evidence" value="ECO:0007669"/>
    <property type="project" value="InterPro"/>
</dbReference>
<keyword evidence="6 10" id="KW-0175">Coiled coil</keyword>
<dbReference type="GO" id="GO:0005524">
    <property type="term" value="F:ATP binding"/>
    <property type="evidence" value="ECO:0007669"/>
    <property type="project" value="UniProtKB-UniRule"/>
</dbReference>
<dbReference type="SUPFAM" id="SSF52540">
    <property type="entry name" value="P-loop containing nucleoside triphosphate hydrolases"/>
    <property type="match status" value="1"/>
</dbReference>
<sequence>MLSTSFSSPNSPKSDESAISRHTSSHYTPMANVYLRIRPNTVEPKEQIYTVTNATTLLVKKNENPDKRFTFTKIFHSDSSQEELFHHAVRQQVINFLYGESSTVLTYGPSNSGKTYTMYGTPDSPGIVPRALDLLFSVINCTLVPWYKLTDDNRIVALGEHKRTAEIRNKEAEFSCLSSVWISIAEVYNDNVYDLLILDDAQRRPLKMTTHKDGSTRVNSLRSVHVTAALEVFQLLVSARSRMSVASTAANASSSRSHTFLTAKLLRYEKESVPDEVQLSTLTFCDVAASRRLKRDEEPGVRLMESRSINKSLFVLGRCLKAVNDSHSSTGDDVIGPFRESKLTRILQKPLTGQQKVSFVVTIDTTAESFPETLSVLNVSAVARRLGRNVTSLLTSTASGPENCATVDFEEPGRPVLRESIESTVEFEAARGKIAKETQTEGTFVDYDELREMNVQLMKDLETSECRRLYGELEIRREMADQYSIAIEGLENSWKKRVQDVEDEGRDLLKWSVKQVETFYKERIDSIVCNKKRKRNENSDGIRSIYEELETENSMITSKVVVLRETVENLRTENKLLCTEKNECNFELTLVKEKLRDFHDSLRICFPELSSRKQDDTSNSGRLIRELKRVFDEKTRNVEVLERELCQARSNCVKTALKSMEMEKEFGDTKSRLKDFEDEAAENKNFVCTLQDQVKLLKEELAKIAKCKVDYARPKYSLCNDDFFYDDCIDDAELVTQAHVDIKAEHCFNYDSKKVSLNSTDAGIDCCTFRSSDSGNMKEDSGIDFSSRSQKSISLNDCNSDACKIEDKDKGKTRTLTETNQPVNRKVENVKRLEDSLEKCVHIEDQLSLFDLRYKKMKRSFAKCKAEHVSQIDTLEKELLMKAWEVNEADKRGSMEGDLFSKELEIVFEKSEEEKKNYQQRLQEHLEAQSKLEMKLQRLSREIRNRDDELVSLRVDIRNDSENVEFFGEEIVRSNETVNEKLAYSEDEETCNEEIQDPQLQLTSSLNQVHEQTEEKGEEFCKLKLQLFENELETDLIRKHRNDLIKKYECMVQQLRVEIGKKKERVIKLQKLLFSNVTRKCRKFSHRKREKSVPSQIQKPMSSLDEKSSSTVSGWSIVKSSSSHSGWSIVESSLNSECSIKNGELDTNSTCKTEESCAVQKNSVMCQTKSDAFDCFDICESIGSKNAPRQERMSGWMKVRKSNAKMDLLYQVNGPRLK</sequence>
<dbReference type="PROSITE" id="PS50067">
    <property type="entry name" value="KINESIN_MOTOR_2"/>
    <property type="match status" value="1"/>
</dbReference>
<evidence type="ECO:0000256" key="5">
    <source>
        <dbReference type="ARBA" id="ARBA00022840"/>
    </source>
</evidence>
<dbReference type="GO" id="GO:0005876">
    <property type="term" value="C:spindle microtubule"/>
    <property type="evidence" value="ECO:0007669"/>
    <property type="project" value="TreeGrafter"/>
</dbReference>
<comment type="similarity">
    <text evidence="9">Belongs to the TRAFAC class myosin-kinesin ATPase superfamily. Kinesin family.</text>
</comment>
<dbReference type="InterPro" id="IPR001752">
    <property type="entry name" value="Kinesin_motor_dom"/>
</dbReference>
<evidence type="ECO:0000256" key="7">
    <source>
        <dbReference type="ARBA" id="ARBA00023175"/>
    </source>
</evidence>
<evidence type="ECO:0000313" key="13">
    <source>
        <dbReference type="EMBL" id="KOC66640.1"/>
    </source>
</evidence>
<keyword evidence="14" id="KW-1185">Reference proteome</keyword>
<organism evidence="13 14">
    <name type="scientific">Habropoda laboriosa</name>
    <dbReference type="NCBI Taxonomy" id="597456"/>
    <lineage>
        <taxon>Eukaryota</taxon>
        <taxon>Metazoa</taxon>
        <taxon>Ecdysozoa</taxon>
        <taxon>Arthropoda</taxon>
        <taxon>Hexapoda</taxon>
        <taxon>Insecta</taxon>
        <taxon>Pterygota</taxon>
        <taxon>Neoptera</taxon>
        <taxon>Endopterygota</taxon>
        <taxon>Hymenoptera</taxon>
        <taxon>Apocrita</taxon>
        <taxon>Aculeata</taxon>
        <taxon>Apoidea</taxon>
        <taxon>Anthophila</taxon>
        <taxon>Apidae</taxon>
        <taxon>Habropoda</taxon>
    </lineage>
</organism>
<dbReference type="PANTHER" id="PTHR47970">
    <property type="entry name" value="KINESIN-LIKE PROTEIN KIF11"/>
    <property type="match status" value="1"/>
</dbReference>